<dbReference type="InterPro" id="IPR004572">
    <property type="entry name" value="Protoporphyrinogen_oxidase"/>
</dbReference>
<dbReference type="KEGG" id="samy:DB32_002930"/>
<gene>
    <name evidence="8" type="ORF">DB32_002930</name>
</gene>
<sequence>MTPNGARRVIVVGAGISGLAAAFRVLEQDPSIELEILEGSARPGGWLRTEERDGFVIELGPDSILTEKPHALALVRRLGIEDRVVSTNTAKRGAYVVSGGRLVRIPEGFSMMAPVDPFAFLASEVVSSGAKVRAGLEVVVPPRRAPEGEESLARFVRRRFGAEMLERLAQPMISGIYGSDAEVLSLEATMPRFTRMERERGSVTRALRAAASSAKKSDAASGARYGLFIGFDRGMQVMIDALVRAIGPRLRTNTPVRAIERGGQGWRVVLESGETRSCDAVVLAVASHRIASMLRGVDGVLADGLEAIPHGSAATVTFAWRESEVPHALDAFGFVVPAVERRSILASTWASTKWPDRAPAGWALIRVFVGGLHDPDAADRDDDALVRSARRELRALMGIEASPAFTKVMRYPRAMPLYQVGHLARVEAIEARASRHDRLGLAGNGMRGVGIPDAIASGERAADRVLASVRGA</sequence>
<evidence type="ECO:0000256" key="6">
    <source>
        <dbReference type="ARBA" id="ARBA00023444"/>
    </source>
</evidence>
<evidence type="ECO:0000256" key="2">
    <source>
        <dbReference type="ARBA" id="ARBA00022630"/>
    </source>
</evidence>
<dbReference type="AlphaFoldDB" id="A0A0F6W2F5"/>
<dbReference type="NCBIfam" id="TIGR00562">
    <property type="entry name" value="proto_IX_ox"/>
    <property type="match status" value="1"/>
</dbReference>
<dbReference type="InterPro" id="IPR050464">
    <property type="entry name" value="Zeta_carotene_desat/Oxidored"/>
</dbReference>
<accession>A0A0F6W2F5</accession>
<dbReference type="SUPFAM" id="SSF54373">
    <property type="entry name" value="FAD-linked reductases, C-terminal domain"/>
    <property type="match status" value="1"/>
</dbReference>
<feature type="domain" description="Amine oxidase" evidence="7">
    <location>
        <begin position="16"/>
        <end position="466"/>
    </location>
</feature>
<dbReference type="Proteomes" id="UP000034883">
    <property type="component" value="Chromosome"/>
</dbReference>
<proteinExistence type="predicted"/>
<dbReference type="Gene3D" id="3.90.660.20">
    <property type="entry name" value="Protoporphyrinogen oxidase, mitochondrial, domain 2"/>
    <property type="match status" value="1"/>
</dbReference>
<evidence type="ECO:0000313" key="8">
    <source>
        <dbReference type="EMBL" id="AKF05781.1"/>
    </source>
</evidence>
<dbReference type="Gene3D" id="1.10.3110.10">
    <property type="entry name" value="protoporphyrinogen ix oxidase, domain 3"/>
    <property type="match status" value="1"/>
</dbReference>
<dbReference type="GO" id="GO:0006783">
    <property type="term" value="P:heme biosynthetic process"/>
    <property type="evidence" value="ECO:0007669"/>
    <property type="project" value="UniProtKB-KW"/>
</dbReference>
<dbReference type="STRING" id="927083.DB32_002930"/>
<dbReference type="OrthoDB" id="20837at2"/>
<evidence type="ECO:0000256" key="1">
    <source>
        <dbReference type="ARBA" id="ARBA00001974"/>
    </source>
</evidence>
<evidence type="ECO:0000256" key="3">
    <source>
        <dbReference type="ARBA" id="ARBA00022827"/>
    </source>
</evidence>
<evidence type="ECO:0000256" key="5">
    <source>
        <dbReference type="ARBA" id="ARBA00023133"/>
    </source>
</evidence>
<dbReference type="InterPro" id="IPR002937">
    <property type="entry name" value="Amino_oxidase"/>
</dbReference>
<dbReference type="SUPFAM" id="SSF51905">
    <property type="entry name" value="FAD/NAD(P)-binding domain"/>
    <property type="match status" value="1"/>
</dbReference>
<dbReference type="PANTHER" id="PTHR42923">
    <property type="entry name" value="PROTOPORPHYRINOGEN OXIDASE"/>
    <property type="match status" value="1"/>
</dbReference>
<dbReference type="GO" id="GO:0004729">
    <property type="term" value="F:oxygen-dependent protoporphyrinogen oxidase activity"/>
    <property type="evidence" value="ECO:0007669"/>
    <property type="project" value="InterPro"/>
</dbReference>
<organism evidence="8 9">
    <name type="scientific">Sandaracinus amylolyticus</name>
    <dbReference type="NCBI Taxonomy" id="927083"/>
    <lineage>
        <taxon>Bacteria</taxon>
        <taxon>Pseudomonadati</taxon>
        <taxon>Myxococcota</taxon>
        <taxon>Polyangia</taxon>
        <taxon>Polyangiales</taxon>
        <taxon>Sandaracinaceae</taxon>
        <taxon>Sandaracinus</taxon>
    </lineage>
</organism>
<evidence type="ECO:0000259" key="7">
    <source>
        <dbReference type="Pfam" id="PF01593"/>
    </source>
</evidence>
<dbReference type="Pfam" id="PF01593">
    <property type="entry name" value="Amino_oxidase"/>
    <property type="match status" value="1"/>
</dbReference>
<dbReference type="Gene3D" id="3.50.50.60">
    <property type="entry name" value="FAD/NAD(P)-binding domain"/>
    <property type="match status" value="1"/>
</dbReference>
<comment type="cofactor">
    <cofactor evidence="1">
        <name>FAD</name>
        <dbReference type="ChEBI" id="CHEBI:57692"/>
    </cofactor>
</comment>
<name>A0A0F6W2F5_9BACT</name>
<keyword evidence="3" id="KW-0274">FAD</keyword>
<reference evidence="8 9" key="1">
    <citation type="submission" date="2015-03" db="EMBL/GenBank/DDBJ databases">
        <title>Genome assembly of Sandaracinus amylolyticus DSM 53668.</title>
        <authorList>
            <person name="Sharma G."/>
            <person name="Subramanian S."/>
        </authorList>
    </citation>
    <scope>NUCLEOTIDE SEQUENCE [LARGE SCALE GENOMIC DNA]</scope>
    <source>
        <strain evidence="8 9">DSM 53668</strain>
    </source>
</reference>
<evidence type="ECO:0000256" key="4">
    <source>
        <dbReference type="ARBA" id="ARBA00023002"/>
    </source>
</evidence>
<comment type="pathway">
    <text evidence="6">Porphyrin-containing compound metabolism.</text>
</comment>
<dbReference type="EMBL" id="CP011125">
    <property type="protein sequence ID" value="AKF05781.1"/>
    <property type="molecule type" value="Genomic_DNA"/>
</dbReference>
<keyword evidence="5" id="KW-0350">Heme biosynthesis</keyword>
<dbReference type="PANTHER" id="PTHR42923:SF3">
    <property type="entry name" value="PROTOPORPHYRINOGEN OXIDASE"/>
    <property type="match status" value="1"/>
</dbReference>
<evidence type="ECO:0000313" key="9">
    <source>
        <dbReference type="Proteomes" id="UP000034883"/>
    </source>
</evidence>
<dbReference type="RefSeq" id="WP_053233011.1">
    <property type="nucleotide sequence ID" value="NZ_CP011125.1"/>
</dbReference>
<protein>
    <submittedName>
        <fullName evidence="8">Protoporphyrinogen IX oxidase, aerobic, HemY</fullName>
    </submittedName>
</protein>
<dbReference type="InterPro" id="IPR036188">
    <property type="entry name" value="FAD/NAD-bd_sf"/>
</dbReference>
<keyword evidence="9" id="KW-1185">Reference proteome</keyword>
<keyword evidence="4" id="KW-0560">Oxidoreductase</keyword>
<keyword evidence="2" id="KW-0285">Flavoprotein</keyword>